<dbReference type="PANTHER" id="PTHR39083">
    <property type="entry name" value="CYCLIC DI-GMP-BINDING PROTEIN"/>
    <property type="match status" value="1"/>
</dbReference>
<gene>
    <name evidence="16" type="ORF">CAL26_27345</name>
</gene>
<name>A0A261R951_9BORD</name>
<dbReference type="NCBIfam" id="NF008330">
    <property type="entry name" value="PRK11114.2-4"/>
    <property type="match status" value="1"/>
</dbReference>
<keyword evidence="7 15" id="KW-1003">Cell membrane</keyword>
<feature type="transmembrane region" description="Helical" evidence="15">
    <location>
        <begin position="736"/>
        <end position="758"/>
    </location>
</feature>
<sequence>MTVFHNRVHRIRRGVCGTLAGTLLASAFHTAWAAPAGAPAADPAAMQSTPAAAASAPPAPDGSRTYSLSLKQLGAQYPLNITGVDGSNGVPFSVRADEVVTGAKLKLDYAYSPALLPDLSHINVMVNGEVAYSIPVPKEDGGKNLQRTVDIPARLITDFNRLNLQLIGHYTMQCEDPLHSSLWANIGNQSVLELTVAPLRMRNDLSTLPLPFFDRRDVRRLVLPMVFAANPDTATLEAAGALSSWFGALADYRGARFPASIGQLPKEGNAIVLVAGGTAVPGVQAGGAGQAAVNGPTISIVTNPNDPNGKLLVIQGRDGADLKTAANALALGSQTLSGATATITGLKPLEPRKPYDAPNWLPSDRPVKFGELAEARALNVAGYRPDLIRVNLRLPPDLFAWRDKRVPVDLKYRYTPRPTSDKSVLSVSLNDQFVQGIPLPAAKAPSLTDTLMSDSTLPAEKRLELPLFLLPPRSQLQLYYSYDVLKQGDCKDALLDNVRGAIDPDSTIDISQLPHFIAMPDLAAFDKAGFPFTRMADLSQTAVVLPDQPAVSDYSAYLTLLGRLGASTGYPATAVTVSQAGQAAKLADKDLLVIASGDNQPLLKQWAQYMPASVDGKDKRFSLSDLVYKTSAWLGTPERPRDVVSFNSDSADAMLAGFESPLTAGRSVVVVSGNKPQGLADALDVLLDDSSSDHGIRGSLAMVRGKQVESLLAQDSYYVGKLGPVEYAEWFFSRHLLLFLACCLLGALLLAAVLYWSLHARAQRRLKQ</sequence>
<evidence type="ECO:0000256" key="12">
    <source>
        <dbReference type="ARBA" id="ARBA00022989"/>
    </source>
</evidence>
<dbReference type="EMBL" id="NEVJ01000003">
    <property type="protein sequence ID" value="OZI21150.1"/>
    <property type="molecule type" value="Genomic_DNA"/>
</dbReference>
<evidence type="ECO:0000256" key="3">
    <source>
        <dbReference type="ARBA" id="ARBA00005186"/>
    </source>
</evidence>
<dbReference type="InterPro" id="IPR003920">
    <property type="entry name" value="Cell_synth_B"/>
</dbReference>
<keyword evidence="12 15" id="KW-1133">Transmembrane helix</keyword>
<dbReference type="InterPro" id="IPR018513">
    <property type="entry name" value="Cell_synthase_bac"/>
</dbReference>
<protein>
    <recommendedName>
        <fullName evidence="6 15">Cyclic di-GMP-binding protein</fullName>
    </recommendedName>
    <alternativeName>
        <fullName evidence="14 15">Cellulose synthase regulatory subunit</fullName>
    </alternativeName>
</protein>
<dbReference type="GO" id="GO:0005886">
    <property type="term" value="C:plasma membrane"/>
    <property type="evidence" value="ECO:0007669"/>
    <property type="project" value="UniProtKB-SubCell"/>
</dbReference>
<dbReference type="PRINTS" id="PR01440">
    <property type="entry name" value="CELLSNTHASEB"/>
</dbReference>
<evidence type="ECO:0000256" key="10">
    <source>
        <dbReference type="ARBA" id="ARBA00022692"/>
    </source>
</evidence>
<comment type="pathway">
    <text evidence="3 15">Glycan metabolism; bacterial cellulose biosynthesis.</text>
</comment>
<dbReference type="RefSeq" id="WP_094849673.1">
    <property type="nucleotide sequence ID" value="NZ_NEVJ01000003.1"/>
</dbReference>
<dbReference type="Gene3D" id="2.60.120.260">
    <property type="entry name" value="Galactose-binding domain-like"/>
    <property type="match status" value="2"/>
</dbReference>
<keyword evidence="11 15" id="KW-0135">Cellulose biosynthesis</keyword>
<dbReference type="OrthoDB" id="9806702at2"/>
<evidence type="ECO:0000256" key="7">
    <source>
        <dbReference type="ARBA" id="ARBA00022475"/>
    </source>
</evidence>
<feature type="signal peptide" evidence="15">
    <location>
        <begin position="1"/>
        <end position="33"/>
    </location>
</feature>
<comment type="caution">
    <text evidence="16">The sequence shown here is derived from an EMBL/GenBank/DDBJ whole genome shotgun (WGS) entry which is preliminary data.</text>
</comment>
<dbReference type="Proteomes" id="UP000216857">
    <property type="component" value="Unassembled WGS sequence"/>
</dbReference>
<evidence type="ECO:0000256" key="5">
    <source>
        <dbReference type="ARBA" id="ARBA00011437"/>
    </source>
</evidence>
<evidence type="ECO:0000256" key="13">
    <source>
        <dbReference type="ARBA" id="ARBA00023136"/>
    </source>
</evidence>
<proteinExistence type="inferred from homology"/>
<evidence type="ECO:0000256" key="8">
    <source>
        <dbReference type="ARBA" id="ARBA00022519"/>
    </source>
</evidence>
<keyword evidence="15" id="KW-0732">Signal</keyword>
<dbReference type="UniPathway" id="UPA00694"/>
<evidence type="ECO:0000313" key="17">
    <source>
        <dbReference type="Proteomes" id="UP000216857"/>
    </source>
</evidence>
<keyword evidence="9 15" id="KW-0973">c-di-GMP</keyword>
<keyword evidence="17" id="KW-1185">Reference proteome</keyword>
<evidence type="ECO:0000256" key="2">
    <source>
        <dbReference type="ARBA" id="ARBA00004377"/>
    </source>
</evidence>
<dbReference type="GO" id="GO:0030244">
    <property type="term" value="P:cellulose biosynthetic process"/>
    <property type="evidence" value="ECO:0007669"/>
    <property type="project" value="UniProtKB-KW"/>
</dbReference>
<comment type="subunit">
    <text evidence="5 15">Tightly associated with the cellulose synthase catalytic subunit.</text>
</comment>
<evidence type="ECO:0000256" key="1">
    <source>
        <dbReference type="ARBA" id="ARBA00002057"/>
    </source>
</evidence>
<keyword evidence="8 15" id="KW-0997">Cell inner membrane</keyword>
<evidence type="ECO:0000256" key="4">
    <source>
        <dbReference type="ARBA" id="ARBA00010714"/>
    </source>
</evidence>
<evidence type="ECO:0000313" key="16">
    <source>
        <dbReference type="EMBL" id="OZI21150.1"/>
    </source>
</evidence>
<comment type="similarity">
    <text evidence="4 15">Belongs to the AcsB/BcsB family.</text>
</comment>
<feature type="chain" id="PRO_5015215075" description="Cyclic di-GMP-binding protein" evidence="15">
    <location>
        <begin position="34"/>
        <end position="768"/>
    </location>
</feature>
<evidence type="ECO:0000256" key="14">
    <source>
        <dbReference type="ARBA" id="ARBA00033444"/>
    </source>
</evidence>
<dbReference type="AlphaFoldDB" id="A0A261R951"/>
<evidence type="ECO:0000256" key="15">
    <source>
        <dbReference type="RuleBase" id="RU365021"/>
    </source>
</evidence>
<dbReference type="NCBIfam" id="NF008323">
    <property type="entry name" value="PRK11114.1-1"/>
    <property type="match status" value="1"/>
</dbReference>
<reference evidence="16" key="1">
    <citation type="submission" date="2017-05" db="EMBL/GenBank/DDBJ databases">
        <title>Complete and WGS of Bordetella genogroups.</title>
        <authorList>
            <person name="Spilker T."/>
            <person name="Lipuma J."/>
        </authorList>
    </citation>
    <scope>NUCLEOTIDE SEQUENCE</scope>
    <source>
        <strain evidence="16">AU21707</strain>
    </source>
</reference>
<dbReference type="GO" id="GO:0006011">
    <property type="term" value="P:UDP-alpha-D-glucose metabolic process"/>
    <property type="evidence" value="ECO:0007669"/>
    <property type="project" value="InterPro"/>
</dbReference>
<dbReference type="Pfam" id="PF03170">
    <property type="entry name" value="BcsB"/>
    <property type="match status" value="1"/>
</dbReference>
<evidence type="ECO:0000256" key="11">
    <source>
        <dbReference type="ARBA" id="ARBA00022916"/>
    </source>
</evidence>
<dbReference type="PANTHER" id="PTHR39083:SF1">
    <property type="entry name" value="CYCLIC DI-GMP-BINDING PROTEIN"/>
    <property type="match status" value="1"/>
</dbReference>
<keyword evidence="10 15" id="KW-0812">Transmembrane</keyword>
<evidence type="ECO:0000256" key="6">
    <source>
        <dbReference type="ARBA" id="ARBA00021844"/>
    </source>
</evidence>
<comment type="subcellular location">
    <subcellularLocation>
        <location evidence="2">Cell inner membrane</location>
        <topology evidence="2">Single-pass membrane protein</topology>
    </subcellularLocation>
</comment>
<organism evidence="16 17">
    <name type="scientific">Bordetella genomosp. 9</name>
    <dbReference type="NCBI Taxonomy" id="1416803"/>
    <lineage>
        <taxon>Bacteria</taxon>
        <taxon>Pseudomonadati</taxon>
        <taxon>Pseudomonadota</taxon>
        <taxon>Betaproteobacteria</taxon>
        <taxon>Burkholderiales</taxon>
        <taxon>Alcaligenaceae</taxon>
        <taxon>Bordetella</taxon>
    </lineage>
</organism>
<evidence type="ECO:0000256" key="9">
    <source>
        <dbReference type="ARBA" id="ARBA00022636"/>
    </source>
</evidence>
<comment type="function">
    <text evidence="1 15">Binds the cellulose synthase activator, bis-(3'-5') cyclic diguanylic acid (c-di-GMP).</text>
</comment>
<keyword evidence="13 15" id="KW-0472">Membrane</keyword>
<accession>A0A261R951</accession>